<dbReference type="EMBL" id="PEZY01000012">
    <property type="protein sequence ID" value="PIS05773.1"/>
    <property type="molecule type" value="Genomic_DNA"/>
</dbReference>
<dbReference type="PANTHER" id="PTHR33221">
    <property type="entry name" value="WINGED HELIX-TURN-HELIX TRANSCRIPTIONAL REGULATOR, RRF2 FAMILY"/>
    <property type="match status" value="1"/>
</dbReference>
<dbReference type="Pfam" id="PF02082">
    <property type="entry name" value="Rrf2"/>
    <property type="match status" value="1"/>
</dbReference>
<protein>
    <recommendedName>
        <fullName evidence="4">Rrf2 family transcriptional regulator</fullName>
    </recommendedName>
</protein>
<dbReference type="Proteomes" id="UP000229056">
    <property type="component" value="Unassembled WGS sequence"/>
</dbReference>
<name>A0A2H0W329_9BACT</name>
<dbReference type="SUPFAM" id="SSF46785">
    <property type="entry name" value="Winged helix' DNA-binding domain"/>
    <property type="match status" value="1"/>
</dbReference>
<keyword evidence="1" id="KW-0238">DNA-binding</keyword>
<comment type="caution">
    <text evidence="2">The sequence shown here is derived from an EMBL/GenBank/DDBJ whole genome shotgun (WGS) entry which is preliminary data.</text>
</comment>
<dbReference type="PROSITE" id="PS51197">
    <property type="entry name" value="HTH_RRF2_2"/>
    <property type="match status" value="1"/>
</dbReference>
<dbReference type="InterPro" id="IPR000944">
    <property type="entry name" value="Tscrpt_reg_Rrf2"/>
</dbReference>
<dbReference type="InterPro" id="IPR036388">
    <property type="entry name" value="WH-like_DNA-bd_sf"/>
</dbReference>
<dbReference type="GO" id="GO:0003700">
    <property type="term" value="F:DNA-binding transcription factor activity"/>
    <property type="evidence" value="ECO:0007669"/>
    <property type="project" value="TreeGrafter"/>
</dbReference>
<dbReference type="NCBIfam" id="TIGR00738">
    <property type="entry name" value="rrf2_super"/>
    <property type="match status" value="1"/>
</dbReference>
<evidence type="ECO:0000313" key="2">
    <source>
        <dbReference type="EMBL" id="PIS05773.1"/>
    </source>
</evidence>
<dbReference type="GO" id="GO:0005829">
    <property type="term" value="C:cytosol"/>
    <property type="evidence" value="ECO:0007669"/>
    <property type="project" value="TreeGrafter"/>
</dbReference>
<dbReference type="InterPro" id="IPR036390">
    <property type="entry name" value="WH_DNA-bd_sf"/>
</dbReference>
<proteinExistence type="predicted"/>
<evidence type="ECO:0000256" key="1">
    <source>
        <dbReference type="ARBA" id="ARBA00023125"/>
    </source>
</evidence>
<sequence>MSFFGTISSKKHNSLRLIIQLAQSYTDKKPVSLSEISSEEGISIKYLEQLIMPFKRADIIKSQRGRSGGYIMIKDPKKISLKEIIWLINDSPSLAICLDKDYDKSCNYDHNCISKNIWGKIQKSMEGFLDKIYLSEILENK</sequence>
<reference evidence="3" key="1">
    <citation type="submission" date="2017-09" db="EMBL/GenBank/DDBJ databases">
        <title>Depth-based differentiation of microbial function through sediment-hosted aquifers and enrichment of novel symbionts in the deep terrestrial subsurface.</title>
        <authorList>
            <person name="Probst A.J."/>
            <person name="Ladd B."/>
            <person name="Jarett J.K."/>
            <person name="Geller-Mcgrath D.E."/>
            <person name="Sieber C.M.K."/>
            <person name="Emerson J.B."/>
            <person name="Anantharaman K."/>
            <person name="Thomas B.C."/>
            <person name="Malmstrom R."/>
            <person name="Stieglmeier M."/>
            <person name="Klingl A."/>
            <person name="Woyke T."/>
            <person name="Ryan C.M."/>
            <person name="Banfield J.F."/>
        </authorList>
    </citation>
    <scope>NUCLEOTIDE SEQUENCE [LARGE SCALE GENOMIC DNA]</scope>
</reference>
<accession>A0A2H0W329</accession>
<dbReference type="PANTHER" id="PTHR33221:SF5">
    <property type="entry name" value="HTH-TYPE TRANSCRIPTIONAL REGULATOR ISCR"/>
    <property type="match status" value="1"/>
</dbReference>
<organism evidence="2 3">
    <name type="scientific">Candidatus Buchananbacteria bacterium CG10_big_fil_rev_8_21_14_0_10_33_19</name>
    <dbReference type="NCBI Taxonomy" id="1974525"/>
    <lineage>
        <taxon>Bacteria</taxon>
        <taxon>Candidatus Buchananiibacteriota</taxon>
    </lineage>
</organism>
<dbReference type="AlphaFoldDB" id="A0A2H0W329"/>
<evidence type="ECO:0000313" key="3">
    <source>
        <dbReference type="Proteomes" id="UP000229056"/>
    </source>
</evidence>
<gene>
    <name evidence="2" type="ORF">COT80_03325</name>
</gene>
<dbReference type="GO" id="GO:0003677">
    <property type="term" value="F:DNA binding"/>
    <property type="evidence" value="ECO:0007669"/>
    <property type="project" value="UniProtKB-KW"/>
</dbReference>
<evidence type="ECO:0008006" key="4">
    <source>
        <dbReference type="Google" id="ProtNLM"/>
    </source>
</evidence>
<dbReference type="Gene3D" id="1.10.10.10">
    <property type="entry name" value="Winged helix-like DNA-binding domain superfamily/Winged helix DNA-binding domain"/>
    <property type="match status" value="1"/>
</dbReference>